<gene>
    <name evidence="7" type="primary">LOC105108830</name>
</gene>
<dbReference type="InterPro" id="IPR042197">
    <property type="entry name" value="Apaf_helical"/>
</dbReference>
<keyword evidence="3" id="KW-0611">Plant defense</keyword>
<evidence type="ECO:0000256" key="3">
    <source>
        <dbReference type="ARBA" id="ARBA00022821"/>
    </source>
</evidence>
<dbReference type="GO" id="GO:0043531">
    <property type="term" value="F:ADP binding"/>
    <property type="evidence" value="ECO:0007669"/>
    <property type="project" value="InterPro"/>
</dbReference>
<evidence type="ECO:0000256" key="2">
    <source>
        <dbReference type="ARBA" id="ARBA00022737"/>
    </source>
</evidence>
<evidence type="ECO:0000259" key="4">
    <source>
        <dbReference type="Pfam" id="PF23559"/>
    </source>
</evidence>
<feature type="domain" description="R13L1/DRL21-like LRR repeat region" evidence="5">
    <location>
        <begin position="230"/>
        <end position="338"/>
    </location>
</feature>
<reference evidence="7" key="1">
    <citation type="submission" date="2025-08" db="UniProtKB">
        <authorList>
            <consortium name="RefSeq"/>
        </authorList>
    </citation>
    <scope>IDENTIFICATION</scope>
</reference>
<dbReference type="PANTHER" id="PTHR36766">
    <property type="entry name" value="PLANT BROAD-SPECTRUM MILDEW RESISTANCE PROTEIN RPW8"/>
    <property type="match status" value="1"/>
</dbReference>
<keyword evidence="2" id="KW-0677">Repeat</keyword>
<evidence type="ECO:0000259" key="5">
    <source>
        <dbReference type="Pfam" id="PF25019"/>
    </source>
</evidence>
<feature type="domain" description="Disease resistance protein winged helix" evidence="4">
    <location>
        <begin position="86"/>
        <end position="156"/>
    </location>
</feature>
<dbReference type="PANTHER" id="PTHR36766:SF70">
    <property type="entry name" value="DISEASE RESISTANCE PROTEIN RGA4"/>
    <property type="match status" value="1"/>
</dbReference>
<organism evidence="6 7">
    <name type="scientific">Populus euphratica</name>
    <name type="common">Euphrates poplar</name>
    <dbReference type="NCBI Taxonomy" id="75702"/>
    <lineage>
        <taxon>Eukaryota</taxon>
        <taxon>Viridiplantae</taxon>
        <taxon>Streptophyta</taxon>
        <taxon>Embryophyta</taxon>
        <taxon>Tracheophyta</taxon>
        <taxon>Spermatophyta</taxon>
        <taxon>Magnoliopsida</taxon>
        <taxon>eudicotyledons</taxon>
        <taxon>Gunneridae</taxon>
        <taxon>Pentapetalae</taxon>
        <taxon>rosids</taxon>
        <taxon>fabids</taxon>
        <taxon>Malpighiales</taxon>
        <taxon>Salicaceae</taxon>
        <taxon>Saliceae</taxon>
        <taxon>Populus</taxon>
    </lineage>
</organism>
<dbReference type="InterPro" id="IPR058922">
    <property type="entry name" value="WHD_DRP"/>
</dbReference>
<dbReference type="InterPro" id="IPR036388">
    <property type="entry name" value="WH-like_DNA-bd_sf"/>
</dbReference>
<protein>
    <submittedName>
        <fullName evidence="7">Disease resistance protein RGA4</fullName>
    </submittedName>
</protein>
<dbReference type="InterPro" id="IPR032675">
    <property type="entry name" value="LRR_dom_sf"/>
</dbReference>
<dbReference type="KEGG" id="peu:105108830"/>
<evidence type="ECO:0000313" key="7">
    <source>
        <dbReference type="RefSeq" id="XP_011001596.1"/>
    </source>
</evidence>
<dbReference type="Gene3D" id="1.10.10.10">
    <property type="entry name" value="Winged helix-like DNA-binding domain superfamily/Winged helix DNA-binding domain"/>
    <property type="match status" value="1"/>
</dbReference>
<evidence type="ECO:0000313" key="6">
    <source>
        <dbReference type="Proteomes" id="UP000694918"/>
    </source>
</evidence>
<dbReference type="FunFam" id="1.10.10.10:FF:000322">
    <property type="entry name" value="Probable disease resistance protein At1g63360"/>
    <property type="match status" value="1"/>
</dbReference>
<dbReference type="InterPro" id="IPR056789">
    <property type="entry name" value="LRR_R13L1-DRL21"/>
</dbReference>
<dbReference type="SUPFAM" id="SSF52540">
    <property type="entry name" value="P-loop containing nucleoside triphosphate hydrolases"/>
    <property type="match status" value="1"/>
</dbReference>
<dbReference type="SUPFAM" id="SSF52058">
    <property type="entry name" value="L domain-like"/>
    <property type="match status" value="1"/>
</dbReference>
<dbReference type="GO" id="GO:0006952">
    <property type="term" value="P:defense response"/>
    <property type="evidence" value="ECO:0007669"/>
    <property type="project" value="UniProtKB-KW"/>
</dbReference>
<evidence type="ECO:0000256" key="1">
    <source>
        <dbReference type="ARBA" id="ARBA00022614"/>
    </source>
</evidence>
<name>A0AAJ6SZV6_POPEU</name>
<proteinExistence type="predicted"/>
<dbReference type="Pfam" id="PF25019">
    <property type="entry name" value="LRR_R13L1-DRL21"/>
    <property type="match status" value="1"/>
</dbReference>
<dbReference type="GeneID" id="105108830"/>
<sequence>MSSREEYGQLENIGAEIVKKSGGVPLAIRVVGSLMRSKKTENEWLSVKQSVIWDLPNEGSPILLALRLSYTNLTPPVKQCFAFCSIFPKIFVIQKELLVALWMANGFISCNGKMDMHDKGEEIFHELVGRSFFQEVKDDGLGNITRKMHDLVHDLAQSITNRECCLIADNTKLQIYQTVRHVGACNTSPFPIKDKYFKSRSARSLLLFETHYHIHPVSDDFHLCFAQQKCQTALLSLGLSWHGNGSYLVTHKPFFQSLQRSVIQENNEEEVLDGLQPHSNLKKLSIDGYGGSKFPNWMMNLNLMLPNLVEMQLRACENCEQLLPFGKLQFLKNLELDGLDGVKCIDSHVYGDEQNPFPSLERLTFVSMKRLEQWAACSFPHLRELKIVDCPVLTEMPVILSVKTLHIKGGSVPLLMSVRNFTSLISLRIERIYYVRELPDGFLQNHTLLEHLHIGWLTNLQSFSNKVLHNLSALKSLRILFCFGLESLSEEVFQNLNSLEVLEIKGCIRSNSLLLCGFSSLRMLSVSTCNELMSLSEGVRHLTALENLYLFSCPELNSLPESIQHLASLRSLTIFKCEGLTCLPNHIGYLTSLSSLEIEHCPNLMSLPDGVHSNIRKLIINNCLNSEKRREKEKGEDWTKIAHMPNIRINRKAIHLFLYGFRFEFLVTYIMTTENLYGH</sequence>
<accession>A0AAJ6SZV6</accession>
<dbReference type="Gene3D" id="1.10.8.430">
    <property type="entry name" value="Helical domain of apoptotic protease-activating factors"/>
    <property type="match status" value="1"/>
</dbReference>
<dbReference type="Pfam" id="PF23559">
    <property type="entry name" value="WHD_DRP"/>
    <property type="match status" value="1"/>
</dbReference>
<dbReference type="AlphaFoldDB" id="A0AAJ6SZV6"/>
<keyword evidence="1" id="KW-0433">Leucine-rich repeat</keyword>
<dbReference type="Gene3D" id="3.80.10.10">
    <property type="entry name" value="Ribonuclease Inhibitor"/>
    <property type="match status" value="3"/>
</dbReference>
<dbReference type="Proteomes" id="UP000694918">
    <property type="component" value="Unplaced"/>
</dbReference>
<dbReference type="RefSeq" id="XP_011001596.1">
    <property type="nucleotide sequence ID" value="XM_011003294.1"/>
</dbReference>
<dbReference type="InterPro" id="IPR027417">
    <property type="entry name" value="P-loop_NTPase"/>
</dbReference>
<keyword evidence="6" id="KW-1185">Reference proteome</keyword>